<keyword evidence="1" id="KW-0812">Transmembrane</keyword>
<dbReference type="EMBL" id="KY684088">
    <property type="protein sequence ID" value="ARF09833.1"/>
    <property type="molecule type" value="Genomic_DNA"/>
</dbReference>
<organism evidence="2">
    <name type="scientific">Indivirus ILV1</name>
    <dbReference type="NCBI Taxonomy" id="1977633"/>
    <lineage>
        <taxon>Viruses</taxon>
        <taxon>Varidnaviria</taxon>
        <taxon>Bamfordvirae</taxon>
        <taxon>Nucleocytoviricota</taxon>
        <taxon>Megaviricetes</taxon>
        <taxon>Imitervirales</taxon>
        <taxon>Mimiviridae</taxon>
        <taxon>Klosneuvirinae</taxon>
        <taxon>Indivirus</taxon>
    </lineage>
</organism>
<reference evidence="2" key="1">
    <citation type="journal article" date="2017" name="Science">
        <title>Giant viruses with an expanded complement of translation system components.</title>
        <authorList>
            <person name="Schulz F."/>
            <person name="Yutin N."/>
            <person name="Ivanova N.N."/>
            <person name="Ortega D.R."/>
            <person name="Lee T.K."/>
            <person name="Vierheilig J."/>
            <person name="Daims H."/>
            <person name="Horn M."/>
            <person name="Wagner M."/>
            <person name="Jensen G.J."/>
            <person name="Kyrpides N.C."/>
            <person name="Koonin E.V."/>
            <person name="Woyke T."/>
        </authorList>
    </citation>
    <scope>NUCLEOTIDE SEQUENCE</scope>
    <source>
        <strain evidence="2">ILV1</strain>
    </source>
</reference>
<evidence type="ECO:0000313" key="2">
    <source>
        <dbReference type="EMBL" id="ARF09833.1"/>
    </source>
</evidence>
<name>A0A1V0SDN4_9VIRU</name>
<feature type="transmembrane region" description="Helical" evidence="1">
    <location>
        <begin position="60"/>
        <end position="78"/>
    </location>
</feature>
<evidence type="ECO:0000256" key="1">
    <source>
        <dbReference type="SAM" id="Phobius"/>
    </source>
</evidence>
<protein>
    <submittedName>
        <fullName evidence="2">Uncharacterized protein</fullName>
    </submittedName>
</protein>
<sequence>MNQYTTAIVTEPYYYYYHSLPYFESMYITQHDITYPPKVNHVLVLDDDTRIERFGSKKSSLFIILLFLIIITIIILLSKKI</sequence>
<proteinExistence type="predicted"/>
<accession>A0A1V0SDN4</accession>
<keyword evidence="1" id="KW-1133">Transmembrane helix</keyword>
<keyword evidence="1" id="KW-0472">Membrane</keyword>
<gene>
    <name evidence="2" type="ORF">Indivirus_4_5</name>
</gene>